<feature type="transmembrane region" description="Helical" evidence="1">
    <location>
        <begin position="235"/>
        <end position="254"/>
    </location>
</feature>
<keyword evidence="1" id="KW-0472">Membrane</keyword>
<reference evidence="2" key="1">
    <citation type="submission" date="2020-02" db="EMBL/GenBank/DDBJ databases">
        <authorList>
            <person name="Meier V. D."/>
        </authorList>
    </citation>
    <scope>NUCLEOTIDE SEQUENCE</scope>
    <source>
        <strain evidence="2">AVDCRST_MAG58</strain>
    </source>
</reference>
<accession>A0A6J4R9L2</accession>
<dbReference type="GO" id="GO:0005524">
    <property type="term" value="F:ATP binding"/>
    <property type="evidence" value="ECO:0007669"/>
    <property type="project" value="UniProtKB-KW"/>
</dbReference>
<name>A0A6J4R9L2_9ACTN</name>
<keyword evidence="2" id="KW-0547">Nucleotide-binding</keyword>
<feature type="transmembrane region" description="Helical" evidence="1">
    <location>
        <begin position="292"/>
        <end position="314"/>
    </location>
</feature>
<feature type="transmembrane region" description="Helical" evidence="1">
    <location>
        <begin position="45"/>
        <end position="64"/>
    </location>
</feature>
<gene>
    <name evidence="2" type="ORF">AVDCRST_MAG58-3742</name>
</gene>
<dbReference type="AlphaFoldDB" id="A0A6J4R9L2"/>
<feature type="transmembrane region" description="Helical" evidence="1">
    <location>
        <begin position="110"/>
        <end position="133"/>
    </location>
</feature>
<feature type="transmembrane region" description="Helical" evidence="1">
    <location>
        <begin position="145"/>
        <end position="165"/>
    </location>
</feature>
<dbReference type="EMBL" id="CADCVF010000077">
    <property type="protein sequence ID" value="CAA9468046.1"/>
    <property type="molecule type" value="Genomic_DNA"/>
</dbReference>
<feature type="transmembrane region" description="Helical" evidence="1">
    <location>
        <begin position="76"/>
        <end position="98"/>
    </location>
</feature>
<evidence type="ECO:0000256" key="1">
    <source>
        <dbReference type="SAM" id="Phobius"/>
    </source>
</evidence>
<feature type="transmembrane region" description="Helical" evidence="1">
    <location>
        <begin position="260"/>
        <end position="280"/>
    </location>
</feature>
<keyword evidence="2" id="KW-0067">ATP-binding</keyword>
<protein>
    <submittedName>
        <fullName evidence="2">ATP-binding region, ATPase-like</fullName>
    </submittedName>
</protein>
<organism evidence="2">
    <name type="scientific">uncultured Rubrobacteraceae bacterium</name>
    <dbReference type="NCBI Taxonomy" id="349277"/>
    <lineage>
        <taxon>Bacteria</taxon>
        <taxon>Bacillati</taxon>
        <taxon>Actinomycetota</taxon>
        <taxon>Rubrobacteria</taxon>
        <taxon>Rubrobacterales</taxon>
        <taxon>Rubrobacteraceae</taxon>
        <taxon>environmental samples</taxon>
    </lineage>
</organism>
<sequence>MRRRTAAWIAWSVCTVSLLIMALGLLVVFFGWSAPLPTGWYPLTYLANDVLPAFGAPILGGLIASRRPENPYGWLWLGLGIGFALATFAPVYAAYALVVEPGSLPAPRTLASLGVSEGYVIIIILAPFLFLVFPNGRLPSRRWRLLAWSTVAVGTVLAILAPFLAEPAGQFMNPIGIEAGQFKNPIGMEGSLGEMIGILFFGGELVLIGASILSALSLVFRYRGAGFEERQRIKWFAYAAAFVSIYILLTFFLSASLVSLLGSVALFGLYAAIAIAILKHHLFDIDLVINRTLVYGVLTVVIAGIFVIIDEVVQELFFIVTRQEESWLSVIVSALAISALFEPLRDRIQRFVDRRIFRDEDGTKKKGAGISE</sequence>
<proteinExistence type="predicted"/>
<evidence type="ECO:0000313" key="2">
    <source>
        <dbReference type="EMBL" id="CAA9468046.1"/>
    </source>
</evidence>
<keyword evidence="1" id="KW-0812">Transmembrane</keyword>
<feature type="transmembrane region" description="Helical" evidence="1">
    <location>
        <begin position="7"/>
        <end position="33"/>
    </location>
</feature>
<keyword evidence="1" id="KW-1133">Transmembrane helix</keyword>
<feature type="transmembrane region" description="Helical" evidence="1">
    <location>
        <begin position="198"/>
        <end position="223"/>
    </location>
</feature>